<sequence>MAEAALLHRVRQPMHARFDHPAARRAASDSLVLRLTCEGVSGIGECAPRTYVTGESGESVLAALRRTPLERVFALLRGEPPAELLERVRHEGFATVFGITGGNNLLCLLETAVLDLLGRRLGLGAAELLGGAGPVAGAAPPPAALPVSQVLDLSITAEEFLATRGPFHFVKIKASDDILRDARSVRAVRAHVGDGVPVMVDANMSWTEATALPHAWRLRDAGADYVEEPLPKGSWAALGALRRRAGLKIMLDESLCTPEDARTAVEARACDAFNIRVAKNGGPLRAARLIGHARRHGIAFQIGVQVAEVGPLINAGRALAFCHRDALTVEAGQSDRFFPEMIVSPRPVVDRRANTLVPAPGPGFGMSLNDAAEPWAVLALPEESGSWQPVDTPRPTVHASL</sequence>
<dbReference type="Gene3D" id="3.30.390.10">
    <property type="entry name" value="Enolase-like, N-terminal domain"/>
    <property type="match status" value="1"/>
</dbReference>
<name>A0AAU3I9J8_9ACTN</name>
<reference evidence="3" key="1">
    <citation type="submission" date="2022-10" db="EMBL/GenBank/DDBJ databases">
        <title>The complete genomes of actinobacterial strains from the NBC collection.</title>
        <authorList>
            <person name="Joergensen T.S."/>
            <person name="Alvarez Arevalo M."/>
            <person name="Sterndorff E.B."/>
            <person name="Faurdal D."/>
            <person name="Vuksanovic O."/>
            <person name="Mourched A.-S."/>
            <person name="Charusanti P."/>
            <person name="Shaw S."/>
            <person name="Blin K."/>
            <person name="Weber T."/>
        </authorList>
    </citation>
    <scope>NUCLEOTIDE SEQUENCE</scope>
    <source>
        <strain evidence="3">NBC_01393</strain>
    </source>
</reference>
<dbReference type="SUPFAM" id="SSF51604">
    <property type="entry name" value="Enolase C-terminal domain-like"/>
    <property type="match status" value="1"/>
</dbReference>
<dbReference type="GO" id="GO:0009063">
    <property type="term" value="P:amino acid catabolic process"/>
    <property type="evidence" value="ECO:0007669"/>
    <property type="project" value="InterPro"/>
</dbReference>
<gene>
    <name evidence="3" type="ORF">OG699_43430</name>
</gene>
<organism evidence="3">
    <name type="scientific">Streptomyces sp. NBC_01393</name>
    <dbReference type="NCBI Taxonomy" id="2903851"/>
    <lineage>
        <taxon>Bacteria</taxon>
        <taxon>Bacillati</taxon>
        <taxon>Actinomycetota</taxon>
        <taxon>Actinomycetes</taxon>
        <taxon>Kitasatosporales</taxon>
        <taxon>Streptomycetaceae</taxon>
        <taxon>Streptomyces</taxon>
    </lineage>
</organism>
<evidence type="ECO:0000313" key="3">
    <source>
        <dbReference type="EMBL" id="WTZ14211.1"/>
    </source>
</evidence>
<keyword evidence="1" id="KW-0479">Metal-binding</keyword>
<dbReference type="PANTHER" id="PTHR48073">
    <property type="entry name" value="O-SUCCINYLBENZOATE SYNTHASE-RELATED"/>
    <property type="match status" value="1"/>
</dbReference>
<dbReference type="GO" id="GO:0046872">
    <property type="term" value="F:metal ion binding"/>
    <property type="evidence" value="ECO:0007669"/>
    <property type="project" value="UniProtKB-KW"/>
</dbReference>
<dbReference type="Pfam" id="PF13378">
    <property type="entry name" value="MR_MLE_C"/>
    <property type="match status" value="1"/>
</dbReference>
<dbReference type="GO" id="GO:0003824">
    <property type="term" value="F:catalytic activity"/>
    <property type="evidence" value="ECO:0007669"/>
    <property type="project" value="UniProtKB-ARBA"/>
</dbReference>
<dbReference type="EMBL" id="CP109546">
    <property type="protein sequence ID" value="WTZ14211.1"/>
    <property type="molecule type" value="Genomic_DNA"/>
</dbReference>
<dbReference type="Gene3D" id="3.20.20.120">
    <property type="entry name" value="Enolase-like C-terminal domain"/>
    <property type="match status" value="1"/>
</dbReference>
<dbReference type="SFLD" id="SFLDS00001">
    <property type="entry name" value="Enolase"/>
    <property type="match status" value="1"/>
</dbReference>
<dbReference type="InterPro" id="IPR036849">
    <property type="entry name" value="Enolase-like_C_sf"/>
</dbReference>
<feature type="domain" description="Mandelate racemase/muconate lactonizing enzyme C-terminal" evidence="2">
    <location>
        <begin position="153"/>
        <end position="248"/>
    </location>
</feature>
<dbReference type="InterPro" id="IPR013342">
    <property type="entry name" value="Mandelate_racemase_C"/>
</dbReference>
<accession>A0AAU3I9J8</accession>
<protein>
    <submittedName>
        <fullName evidence="3">Mandelate racemase</fullName>
    </submittedName>
</protein>
<dbReference type="InterPro" id="IPR018110">
    <property type="entry name" value="Mandel_Rmase/mucon_lact_enz_CS"/>
</dbReference>
<dbReference type="PANTHER" id="PTHR48073:SF2">
    <property type="entry name" value="O-SUCCINYLBENZOATE SYNTHASE"/>
    <property type="match status" value="1"/>
</dbReference>
<dbReference type="SMART" id="SM00922">
    <property type="entry name" value="MR_MLE"/>
    <property type="match status" value="1"/>
</dbReference>
<proteinExistence type="predicted"/>
<dbReference type="InterPro" id="IPR029065">
    <property type="entry name" value="Enolase_C-like"/>
</dbReference>
<evidence type="ECO:0000259" key="2">
    <source>
        <dbReference type="SMART" id="SM00922"/>
    </source>
</evidence>
<evidence type="ECO:0000256" key="1">
    <source>
        <dbReference type="ARBA" id="ARBA00022723"/>
    </source>
</evidence>
<dbReference type="SUPFAM" id="SSF54826">
    <property type="entry name" value="Enolase N-terminal domain-like"/>
    <property type="match status" value="1"/>
</dbReference>
<dbReference type="PROSITE" id="PS00909">
    <property type="entry name" value="MR_MLE_2"/>
    <property type="match status" value="1"/>
</dbReference>
<dbReference type="InterPro" id="IPR029017">
    <property type="entry name" value="Enolase-like_N"/>
</dbReference>
<dbReference type="AlphaFoldDB" id="A0AAU3I9J8"/>